<proteinExistence type="predicted"/>
<keyword evidence="1 3" id="KW-0489">Methyltransferase</keyword>
<dbReference type="SUPFAM" id="SSF53335">
    <property type="entry name" value="S-adenosyl-L-methionine-dependent methyltransferases"/>
    <property type="match status" value="1"/>
</dbReference>
<dbReference type="PROSITE" id="PS00092">
    <property type="entry name" value="N6_MTASE"/>
    <property type="match status" value="1"/>
</dbReference>
<dbReference type="EMBL" id="JACRTB010000002">
    <property type="protein sequence ID" value="MBC8574990.1"/>
    <property type="molecule type" value="Genomic_DNA"/>
</dbReference>
<reference evidence="3 4" key="1">
    <citation type="submission" date="2020-08" db="EMBL/GenBank/DDBJ databases">
        <title>Genome public.</title>
        <authorList>
            <person name="Liu C."/>
            <person name="Sun Q."/>
        </authorList>
    </citation>
    <scope>NUCLEOTIDE SEQUENCE [LARGE SCALE GENOMIC DNA]</scope>
    <source>
        <strain evidence="3 4">BX1</strain>
    </source>
</reference>
<dbReference type="InterPro" id="IPR004398">
    <property type="entry name" value="RNA_MeTrfase_RsmD"/>
</dbReference>
<evidence type="ECO:0000256" key="2">
    <source>
        <dbReference type="ARBA" id="ARBA00022679"/>
    </source>
</evidence>
<name>A0ABR7NFM7_9FIRM</name>
<dbReference type="InterPro" id="IPR029063">
    <property type="entry name" value="SAM-dependent_MTases_sf"/>
</dbReference>
<dbReference type="PANTHER" id="PTHR43542:SF1">
    <property type="entry name" value="METHYLTRANSFERASE"/>
    <property type="match status" value="1"/>
</dbReference>
<sequence length="181" mass="19683">MRVITGTARGRRLVTPAGLATRPTSEMAKEAIFSIIQFEVEGSMVLDLFAGSGQLGIEALSRGARGAVFVDSARAAVEAIEQNLAFTGLGRNARVMPVEAMAFLRSYREIFDIALLDPPYQKGLIEEALPLLAQKVSPGGIIICETERGETLPAAAGDFTRKKEYRYGKAKVTTYRREEEA</sequence>
<dbReference type="RefSeq" id="WP_262398682.1">
    <property type="nucleotide sequence ID" value="NZ_JACRTB010000002.1"/>
</dbReference>
<dbReference type="Pfam" id="PF03602">
    <property type="entry name" value="Cons_hypoth95"/>
    <property type="match status" value="1"/>
</dbReference>
<gene>
    <name evidence="3" type="primary">rsmD</name>
    <name evidence="3" type="ORF">H8717_00995</name>
</gene>
<dbReference type="CDD" id="cd02440">
    <property type="entry name" value="AdoMet_MTases"/>
    <property type="match status" value="1"/>
</dbReference>
<dbReference type="NCBIfam" id="TIGR00095">
    <property type="entry name" value="16S rRNA (guanine(966)-N(2))-methyltransferase RsmD"/>
    <property type="match status" value="1"/>
</dbReference>
<evidence type="ECO:0000313" key="4">
    <source>
        <dbReference type="Proteomes" id="UP000658131"/>
    </source>
</evidence>
<accession>A0ABR7NFM7</accession>
<protein>
    <submittedName>
        <fullName evidence="3">16S rRNA (Guanine(966)-N(2))-methyltransferase RsmD</fullName>
        <ecNumber evidence="3">2.1.1.171</ecNumber>
    </submittedName>
</protein>
<organism evidence="3 4">
    <name type="scientific">Yanshouia hominis</name>
    <dbReference type="NCBI Taxonomy" id="2763673"/>
    <lineage>
        <taxon>Bacteria</taxon>
        <taxon>Bacillati</taxon>
        <taxon>Bacillota</taxon>
        <taxon>Clostridia</taxon>
        <taxon>Eubacteriales</taxon>
        <taxon>Oscillospiraceae</taxon>
        <taxon>Yanshouia</taxon>
    </lineage>
</organism>
<dbReference type="PANTHER" id="PTHR43542">
    <property type="entry name" value="METHYLTRANSFERASE"/>
    <property type="match status" value="1"/>
</dbReference>
<evidence type="ECO:0000256" key="1">
    <source>
        <dbReference type="ARBA" id="ARBA00022603"/>
    </source>
</evidence>
<dbReference type="InterPro" id="IPR002052">
    <property type="entry name" value="DNA_methylase_N6_adenine_CS"/>
</dbReference>
<dbReference type="EC" id="2.1.1.171" evidence="3"/>
<dbReference type="Proteomes" id="UP000658131">
    <property type="component" value="Unassembled WGS sequence"/>
</dbReference>
<keyword evidence="4" id="KW-1185">Reference proteome</keyword>
<dbReference type="GO" id="GO:0052913">
    <property type="term" value="F:16S rRNA (guanine(966)-N(2))-methyltransferase activity"/>
    <property type="evidence" value="ECO:0007669"/>
    <property type="project" value="UniProtKB-EC"/>
</dbReference>
<evidence type="ECO:0000313" key="3">
    <source>
        <dbReference type="EMBL" id="MBC8574990.1"/>
    </source>
</evidence>
<dbReference type="Gene3D" id="3.40.50.150">
    <property type="entry name" value="Vaccinia Virus protein VP39"/>
    <property type="match status" value="1"/>
</dbReference>
<keyword evidence="2 3" id="KW-0808">Transferase</keyword>
<dbReference type="PIRSF" id="PIRSF004553">
    <property type="entry name" value="CHP00095"/>
    <property type="match status" value="1"/>
</dbReference>
<comment type="caution">
    <text evidence="3">The sequence shown here is derived from an EMBL/GenBank/DDBJ whole genome shotgun (WGS) entry which is preliminary data.</text>
</comment>